<dbReference type="Pfam" id="PF13193">
    <property type="entry name" value="AMP-binding_C"/>
    <property type="match status" value="1"/>
</dbReference>
<gene>
    <name evidence="3" type="ORF">C3E79_08505</name>
</gene>
<dbReference type="PANTHER" id="PTHR24096:SF149">
    <property type="entry name" value="AMP-BINDING DOMAIN-CONTAINING PROTEIN-RELATED"/>
    <property type="match status" value="1"/>
</dbReference>
<evidence type="ECO:0000313" key="3">
    <source>
        <dbReference type="EMBL" id="AWB84519.1"/>
    </source>
</evidence>
<dbReference type="Proteomes" id="UP000244754">
    <property type="component" value="Chromosome"/>
</dbReference>
<dbReference type="EMBL" id="CP026948">
    <property type="protein sequence ID" value="AWB84519.1"/>
    <property type="molecule type" value="Genomic_DNA"/>
</dbReference>
<dbReference type="InterPro" id="IPR042099">
    <property type="entry name" value="ANL_N_sf"/>
</dbReference>
<dbReference type="InterPro" id="IPR000873">
    <property type="entry name" value="AMP-dep_synth/lig_dom"/>
</dbReference>
<name>A0A2S0WFH9_9CORY</name>
<comment type="similarity">
    <text evidence="1">Belongs to the ATP-dependent AMP-binding enzyme family.</text>
</comment>
<dbReference type="Pfam" id="PF00501">
    <property type="entry name" value="AMP-binding"/>
    <property type="match status" value="1"/>
</dbReference>
<reference evidence="4" key="1">
    <citation type="submission" date="2018-01" db="EMBL/GenBank/DDBJ databases">
        <authorList>
            <person name="Li J."/>
        </authorList>
    </citation>
    <scope>NUCLEOTIDE SEQUENCE [LARGE SCALE GENOMIC DNA]</scope>
    <source>
        <strain evidence="4">2184</strain>
    </source>
</reference>
<organism evidence="3 4">
    <name type="scientific">Corynebacterium liangguodongii</name>
    <dbReference type="NCBI Taxonomy" id="2079535"/>
    <lineage>
        <taxon>Bacteria</taxon>
        <taxon>Bacillati</taxon>
        <taxon>Actinomycetota</taxon>
        <taxon>Actinomycetes</taxon>
        <taxon>Mycobacteriales</taxon>
        <taxon>Corynebacteriaceae</taxon>
        <taxon>Corynebacterium</taxon>
    </lineage>
</organism>
<sequence length="507" mass="54197">MIYTSPFPSVDIPSTSIFDLIFGGLTDEEASWTAVTEATTDASVTYGELRELAESFAGVLAQRGIGKGDVVSLQIPNTISYVVALLGILRAGAVVSPLGALLNQSDVEKFVSLADAKLYVGTTDLEETPQVFSSEVLTLASGNHPAPAVELAPDDIAAIPFSSGTTGLSKGVVLAHRQITANMAQTKAGLEASGITQRINILSPLPYTHIYGLTTSLLSQLYGRHHIVTLPKFDLPQFIDAHPKYGINLTFMAPPVAVVLTKHPAVTPEKFATTNHIICAAAPLDNQTARMLEERIDVTVFQGYGMTEAAPLTHLGVAGKTEPGSIGYVGPNTQCKLLELDNDNEVPAGETGEIVVKGPQVMVGYLNNPEATAAVLSEDGWLRTGDIARVAEDGAFYIVGRAKEVIKYKGYQVPPAELEALLLTHPEITDCGVVGVMRDGLEIPRAFIVKTEGSLLTAEEIMAWVAERVTPYKKIRAVDFIDEIPKSPTGKIERLKLQEIPLEGESA</sequence>
<dbReference type="InterPro" id="IPR025110">
    <property type="entry name" value="AMP-bd_C"/>
</dbReference>
<dbReference type="KEGG" id="clia:C3E79_08505"/>
<dbReference type="PANTHER" id="PTHR24096">
    <property type="entry name" value="LONG-CHAIN-FATTY-ACID--COA LIGASE"/>
    <property type="match status" value="1"/>
</dbReference>
<keyword evidence="2" id="KW-0436">Ligase</keyword>
<evidence type="ECO:0000256" key="1">
    <source>
        <dbReference type="ARBA" id="ARBA00006432"/>
    </source>
</evidence>
<dbReference type="PROSITE" id="PS00455">
    <property type="entry name" value="AMP_BINDING"/>
    <property type="match status" value="1"/>
</dbReference>
<dbReference type="RefSeq" id="WP_108404528.1">
    <property type="nucleotide sequence ID" value="NZ_CP026948.1"/>
</dbReference>
<evidence type="ECO:0000256" key="2">
    <source>
        <dbReference type="ARBA" id="ARBA00022598"/>
    </source>
</evidence>
<dbReference type="FunFam" id="3.30.300.30:FF:000007">
    <property type="entry name" value="4-coumarate--CoA ligase 2"/>
    <property type="match status" value="1"/>
</dbReference>
<dbReference type="OrthoDB" id="9803968at2"/>
<dbReference type="SUPFAM" id="SSF56801">
    <property type="entry name" value="Acetyl-CoA synthetase-like"/>
    <property type="match status" value="1"/>
</dbReference>
<dbReference type="InterPro" id="IPR045851">
    <property type="entry name" value="AMP-bd_C_sf"/>
</dbReference>
<proteinExistence type="inferred from homology"/>
<dbReference type="Gene3D" id="3.30.300.30">
    <property type="match status" value="1"/>
</dbReference>
<dbReference type="AlphaFoldDB" id="A0A2S0WFH9"/>
<keyword evidence="4" id="KW-1185">Reference proteome</keyword>
<dbReference type="GO" id="GO:0016405">
    <property type="term" value="F:CoA-ligase activity"/>
    <property type="evidence" value="ECO:0007669"/>
    <property type="project" value="TreeGrafter"/>
</dbReference>
<evidence type="ECO:0000313" key="4">
    <source>
        <dbReference type="Proteomes" id="UP000244754"/>
    </source>
</evidence>
<accession>A0A2S0WFH9</accession>
<dbReference type="Gene3D" id="3.40.50.12780">
    <property type="entry name" value="N-terminal domain of ligase-like"/>
    <property type="match status" value="1"/>
</dbReference>
<protein>
    <submittedName>
        <fullName evidence="3">Acyl-CoA synthetase</fullName>
    </submittedName>
</protein>
<dbReference type="InterPro" id="IPR020845">
    <property type="entry name" value="AMP-binding_CS"/>
</dbReference>